<proteinExistence type="predicted"/>
<protein>
    <submittedName>
        <fullName evidence="2">Uncharacterized protein</fullName>
    </submittedName>
</protein>
<reference evidence="2 3" key="1">
    <citation type="journal article" date="2018" name="Nat. Genet.">
        <title>The Rosa genome provides new insights in the design of modern roses.</title>
        <authorList>
            <person name="Bendahmane M."/>
        </authorList>
    </citation>
    <scope>NUCLEOTIDE SEQUENCE [LARGE SCALE GENOMIC DNA]</scope>
    <source>
        <strain evidence="3">cv. Old Blush</strain>
    </source>
</reference>
<dbReference type="Proteomes" id="UP000238479">
    <property type="component" value="Chromosome 6"/>
</dbReference>
<feature type="compositionally biased region" description="Low complexity" evidence="1">
    <location>
        <begin position="1"/>
        <end position="20"/>
    </location>
</feature>
<evidence type="ECO:0000256" key="1">
    <source>
        <dbReference type="SAM" id="MobiDB-lite"/>
    </source>
</evidence>
<dbReference type="EMBL" id="PDCK01000044">
    <property type="protein sequence ID" value="PRQ23186.1"/>
    <property type="molecule type" value="Genomic_DNA"/>
</dbReference>
<sequence>MASSSSSSLAPSSPVSSQSQRPEADTTGETNEIVPVSEQGENTEIKKEKVQGGEEGAGRAATQASRARDDDMSCNAVQVFISDRHVSVHLH</sequence>
<evidence type="ECO:0000313" key="2">
    <source>
        <dbReference type="EMBL" id="PRQ23186.1"/>
    </source>
</evidence>
<feature type="compositionally biased region" description="Basic and acidic residues" evidence="1">
    <location>
        <begin position="43"/>
        <end position="52"/>
    </location>
</feature>
<organism evidence="2 3">
    <name type="scientific">Rosa chinensis</name>
    <name type="common">China rose</name>
    <dbReference type="NCBI Taxonomy" id="74649"/>
    <lineage>
        <taxon>Eukaryota</taxon>
        <taxon>Viridiplantae</taxon>
        <taxon>Streptophyta</taxon>
        <taxon>Embryophyta</taxon>
        <taxon>Tracheophyta</taxon>
        <taxon>Spermatophyta</taxon>
        <taxon>Magnoliopsida</taxon>
        <taxon>eudicotyledons</taxon>
        <taxon>Gunneridae</taxon>
        <taxon>Pentapetalae</taxon>
        <taxon>rosids</taxon>
        <taxon>fabids</taxon>
        <taxon>Rosales</taxon>
        <taxon>Rosaceae</taxon>
        <taxon>Rosoideae</taxon>
        <taxon>Rosoideae incertae sedis</taxon>
        <taxon>Rosa</taxon>
    </lineage>
</organism>
<dbReference type="AlphaFoldDB" id="A0A2P6PMQ1"/>
<keyword evidence="3" id="KW-1185">Reference proteome</keyword>
<name>A0A2P6PMQ1_ROSCH</name>
<feature type="region of interest" description="Disordered" evidence="1">
    <location>
        <begin position="1"/>
        <end position="71"/>
    </location>
</feature>
<comment type="caution">
    <text evidence="2">The sequence shown here is derived from an EMBL/GenBank/DDBJ whole genome shotgun (WGS) entry which is preliminary data.</text>
</comment>
<dbReference type="Gramene" id="PRQ23186">
    <property type="protein sequence ID" value="PRQ23186"/>
    <property type="gene ID" value="RchiOBHm_Chr6g0258601"/>
</dbReference>
<accession>A0A2P6PMQ1</accession>
<gene>
    <name evidence="2" type="ORF">RchiOBHm_Chr6g0258601</name>
</gene>
<evidence type="ECO:0000313" key="3">
    <source>
        <dbReference type="Proteomes" id="UP000238479"/>
    </source>
</evidence>